<keyword evidence="2" id="KW-1185">Reference proteome</keyword>
<name>A0A089MD26_9BACL</name>
<dbReference type="KEGG" id="pgm:PGRAT_32185"/>
<evidence type="ECO:0008006" key="3">
    <source>
        <dbReference type="Google" id="ProtNLM"/>
    </source>
</evidence>
<dbReference type="HOGENOM" id="CLU_1738699_0_0_9"/>
<gene>
    <name evidence="1" type="ORF">PGRAT_32185</name>
</gene>
<accession>A0A089MD26</accession>
<organism evidence="1 2">
    <name type="scientific">Paenibacillus graminis</name>
    <dbReference type="NCBI Taxonomy" id="189425"/>
    <lineage>
        <taxon>Bacteria</taxon>
        <taxon>Bacillati</taxon>
        <taxon>Bacillota</taxon>
        <taxon>Bacilli</taxon>
        <taxon>Bacillales</taxon>
        <taxon>Paenibacillaceae</taxon>
        <taxon>Paenibacillus</taxon>
    </lineage>
</organism>
<dbReference type="AlphaFoldDB" id="A0A089MD26"/>
<dbReference type="Gene3D" id="2.60.120.560">
    <property type="entry name" value="Exo-inulinase, domain 1"/>
    <property type="match status" value="1"/>
</dbReference>
<reference evidence="1 2" key="1">
    <citation type="submission" date="2014-08" db="EMBL/GenBank/DDBJ databases">
        <title>Comparative genomics of the Paenibacillus odorifer group.</title>
        <authorList>
            <person name="den Bakker H.C."/>
            <person name="Tsai Y.-C."/>
            <person name="Martin N."/>
            <person name="Korlach J."/>
            <person name="Wiedmann M."/>
        </authorList>
    </citation>
    <scope>NUCLEOTIDE SEQUENCE [LARGE SCALE GENOMIC DNA]</scope>
    <source>
        <strain evidence="1 2">DSM 15220</strain>
    </source>
</reference>
<dbReference type="Proteomes" id="UP000029500">
    <property type="component" value="Chromosome"/>
</dbReference>
<proteinExistence type="predicted"/>
<evidence type="ECO:0000313" key="2">
    <source>
        <dbReference type="Proteomes" id="UP000029500"/>
    </source>
</evidence>
<dbReference type="RefSeq" id="WP_025705724.1">
    <property type="nucleotide sequence ID" value="NZ_CP009287.1"/>
</dbReference>
<evidence type="ECO:0000313" key="1">
    <source>
        <dbReference type="EMBL" id="AIQ71731.1"/>
    </source>
</evidence>
<sequence length="150" mass="16353">MSRTEQKCIRAAFYDTGLSRVQSQSWSNYSYEAKVKVQDVNTGNRTNLQIGIAGRLQNQSDFYIAYFNGSQSIVLAKVVNGSWTTIGSYAGNYTEDSYHTVKLSMLGTSIKVSVGGTERISTTDAQFASGTIGVFASQGTGRFDDVKISQ</sequence>
<dbReference type="EMBL" id="CP009287">
    <property type="protein sequence ID" value="AIQ71731.1"/>
    <property type="molecule type" value="Genomic_DNA"/>
</dbReference>
<protein>
    <recommendedName>
        <fullName evidence="3">3-keto-disaccharide hydrolase domain-containing protein</fullName>
    </recommendedName>
</protein>
<dbReference type="STRING" id="189425.PGRAT_32185"/>